<dbReference type="EMBL" id="BARS01014900">
    <property type="protein sequence ID" value="GAF97926.1"/>
    <property type="molecule type" value="Genomic_DNA"/>
</dbReference>
<gene>
    <name evidence="1" type="ORF">S01H1_24749</name>
</gene>
<sequence length="94" mass="10333">RGGGLEWLQYMQPGVTAVVLRIEYGDGLHPVSFHVEEELGPFTECTGAFTNFKTSEYYENILAGKAAVEARAAELGICYKLVDIDKCAQVHPDP</sequence>
<reference evidence="1" key="1">
    <citation type="journal article" date="2014" name="Front. Microbiol.">
        <title>High frequency of phylogenetically diverse reductive dehalogenase-homologous genes in deep subseafloor sedimentary metagenomes.</title>
        <authorList>
            <person name="Kawai M."/>
            <person name="Futagami T."/>
            <person name="Toyoda A."/>
            <person name="Takaki Y."/>
            <person name="Nishi S."/>
            <person name="Hori S."/>
            <person name="Arai W."/>
            <person name="Tsubouchi T."/>
            <person name="Morono Y."/>
            <person name="Uchiyama I."/>
            <person name="Ito T."/>
            <person name="Fujiyama A."/>
            <person name="Inagaki F."/>
            <person name="Takami H."/>
        </authorList>
    </citation>
    <scope>NUCLEOTIDE SEQUENCE</scope>
    <source>
        <strain evidence="1">Expedition CK06-06</strain>
    </source>
</reference>
<dbReference type="AlphaFoldDB" id="X0UF41"/>
<feature type="non-terminal residue" evidence="1">
    <location>
        <position position="1"/>
    </location>
</feature>
<name>X0UF41_9ZZZZ</name>
<protein>
    <submittedName>
        <fullName evidence="1">Uncharacterized protein</fullName>
    </submittedName>
</protein>
<comment type="caution">
    <text evidence="1">The sequence shown here is derived from an EMBL/GenBank/DDBJ whole genome shotgun (WGS) entry which is preliminary data.</text>
</comment>
<proteinExistence type="predicted"/>
<accession>X0UF41</accession>
<organism evidence="1">
    <name type="scientific">marine sediment metagenome</name>
    <dbReference type="NCBI Taxonomy" id="412755"/>
    <lineage>
        <taxon>unclassified sequences</taxon>
        <taxon>metagenomes</taxon>
        <taxon>ecological metagenomes</taxon>
    </lineage>
</organism>
<evidence type="ECO:0000313" key="1">
    <source>
        <dbReference type="EMBL" id="GAF97926.1"/>
    </source>
</evidence>